<feature type="domain" description="Core" evidence="1">
    <location>
        <begin position="1"/>
        <end position="95"/>
    </location>
</feature>
<evidence type="ECO:0000313" key="3">
    <source>
        <dbReference type="Proteomes" id="UP000290649"/>
    </source>
</evidence>
<gene>
    <name evidence="2" type="ORF">DS745_15695</name>
</gene>
<dbReference type="InterPro" id="IPR035903">
    <property type="entry name" value="HesB-like_dom_sf"/>
</dbReference>
<protein>
    <recommendedName>
        <fullName evidence="1">Core domain-containing protein</fullName>
    </recommendedName>
</protein>
<evidence type="ECO:0000259" key="1">
    <source>
        <dbReference type="Pfam" id="PF01521"/>
    </source>
</evidence>
<dbReference type="RefSeq" id="WP_129079170.1">
    <property type="nucleotide sequence ID" value="NZ_QOUX01000046.1"/>
</dbReference>
<reference evidence="2 3" key="1">
    <citation type="journal article" date="2019" name="Int. J. Syst. Evol. Microbiol.">
        <title>Anaerobacillus alkaliphilus sp. nov., a novel alkaliphilic and moderately halophilic bacterium.</title>
        <authorList>
            <person name="Borsodi A.K."/>
            <person name="Aszalos J.M."/>
            <person name="Bihari P."/>
            <person name="Nagy I."/>
            <person name="Schumann P."/>
            <person name="Sproer C."/>
            <person name="Kovacs A.L."/>
            <person name="Boka K."/>
            <person name="Dobosy P."/>
            <person name="Ovari M."/>
            <person name="Szili-Kovacs T."/>
            <person name="Toth E."/>
        </authorList>
    </citation>
    <scope>NUCLEOTIDE SEQUENCE [LARGE SCALE GENOMIC DNA]</scope>
    <source>
        <strain evidence="2 3">B16-10</strain>
    </source>
</reference>
<comment type="caution">
    <text evidence="2">The sequence shown here is derived from an EMBL/GenBank/DDBJ whole genome shotgun (WGS) entry which is preliminary data.</text>
</comment>
<keyword evidence="3" id="KW-1185">Reference proteome</keyword>
<dbReference type="Proteomes" id="UP000290649">
    <property type="component" value="Unassembled WGS sequence"/>
</dbReference>
<dbReference type="EMBL" id="QOUX01000046">
    <property type="protein sequence ID" value="RXI97806.1"/>
    <property type="molecule type" value="Genomic_DNA"/>
</dbReference>
<evidence type="ECO:0000313" key="2">
    <source>
        <dbReference type="EMBL" id="RXI97806.1"/>
    </source>
</evidence>
<sequence>MEFIISEKAANLYKQEMGLQKGDSLRLYVRVGGCGSGGFSVGVTKDQPSPKAFARTVDSIKFFVEEEDFWYLDGMTIDFDLDLNFLTFENPNIKDTDNPNS</sequence>
<dbReference type="SUPFAM" id="SSF89360">
    <property type="entry name" value="HesB-like domain"/>
    <property type="match status" value="1"/>
</dbReference>
<accession>A0A4Q0VN89</accession>
<dbReference type="AlphaFoldDB" id="A0A4Q0VN89"/>
<dbReference type="Gene3D" id="2.60.300.12">
    <property type="entry name" value="HesB-like domain"/>
    <property type="match status" value="1"/>
</dbReference>
<organism evidence="2 3">
    <name type="scientific">Anaerobacillus alkaliphilus</name>
    <dbReference type="NCBI Taxonomy" id="1548597"/>
    <lineage>
        <taxon>Bacteria</taxon>
        <taxon>Bacillati</taxon>
        <taxon>Bacillota</taxon>
        <taxon>Bacilli</taxon>
        <taxon>Bacillales</taxon>
        <taxon>Bacillaceae</taxon>
        <taxon>Anaerobacillus</taxon>
    </lineage>
</organism>
<dbReference type="InterPro" id="IPR000361">
    <property type="entry name" value="ATAP_core_dom"/>
</dbReference>
<proteinExistence type="predicted"/>
<name>A0A4Q0VN89_9BACI</name>
<dbReference type="Pfam" id="PF01521">
    <property type="entry name" value="Fe-S_biosyn"/>
    <property type="match status" value="1"/>
</dbReference>
<dbReference type="OrthoDB" id="1645729at2"/>